<dbReference type="OrthoDB" id="9782387at2"/>
<organism evidence="7 8">
    <name type="scientific">Desulfovibrio ferrophilus</name>
    <dbReference type="NCBI Taxonomy" id="241368"/>
    <lineage>
        <taxon>Bacteria</taxon>
        <taxon>Pseudomonadati</taxon>
        <taxon>Thermodesulfobacteriota</taxon>
        <taxon>Desulfovibrionia</taxon>
        <taxon>Desulfovibrionales</taxon>
        <taxon>Desulfovibrionaceae</taxon>
        <taxon>Desulfovibrio</taxon>
    </lineage>
</organism>
<dbReference type="RefSeq" id="WP_126380039.1">
    <property type="nucleotide sequence ID" value="NZ_AP017378.1"/>
</dbReference>
<evidence type="ECO:0000256" key="3">
    <source>
        <dbReference type="ARBA" id="ARBA00022723"/>
    </source>
</evidence>
<reference evidence="7 8" key="1">
    <citation type="journal article" date="2018" name="Sci. Adv.">
        <title>Multi-heme cytochromes provide a pathway for survival in energy-limited environments.</title>
        <authorList>
            <person name="Deng X."/>
            <person name="Dohmae N."/>
            <person name="Nealson K.H."/>
            <person name="Hashimoto K."/>
            <person name="Okamoto A."/>
        </authorList>
    </citation>
    <scope>NUCLEOTIDE SEQUENCE [LARGE SCALE GENOMIC DNA]</scope>
    <source>
        <strain evidence="7 8">IS5</strain>
    </source>
</reference>
<accession>A0A2Z6B162</accession>
<evidence type="ECO:0000313" key="7">
    <source>
        <dbReference type="EMBL" id="BBD09241.1"/>
    </source>
</evidence>
<dbReference type="Pfam" id="PF04055">
    <property type="entry name" value="Radical_SAM"/>
    <property type="match status" value="1"/>
</dbReference>
<dbReference type="KEGG" id="dfl:DFE_2515"/>
<proteinExistence type="predicted"/>
<keyword evidence="8" id="KW-1185">Reference proteome</keyword>
<dbReference type="AlphaFoldDB" id="A0A2Z6B162"/>
<dbReference type="GO" id="GO:0046872">
    <property type="term" value="F:metal ion binding"/>
    <property type="evidence" value="ECO:0007669"/>
    <property type="project" value="UniProtKB-KW"/>
</dbReference>
<dbReference type="EMBL" id="AP017378">
    <property type="protein sequence ID" value="BBD09241.1"/>
    <property type="molecule type" value="Genomic_DNA"/>
</dbReference>
<dbReference type="InterPro" id="IPR007197">
    <property type="entry name" value="rSAM"/>
</dbReference>
<dbReference type="PANTHER" id="PTHR11228">
    <property type="entry name" value="RADICAL SAM DOMAIN PROTEIN"/>
    <property type="match status" value="1"/>
</dbReference>
<keyword evidence="3" id="KW-0479">Metal-binding</keyword>
<dbReference type="InterPro" id="IPR050377">
    <property type="entry name" value="Radical_SAM_PqqE_MftC-like"/>
</dbReference>
<dbReference type="Gene3D" id="3.20.20.70">
    <property type="entry name" value="Aldolase class I"/>
    <property type="match status" value="1"/>
</dbReference>
<keyword evidence="2" id="KW-0949">S-adenosyl-L-methionine</keyword>
<evidence type="ECO:0000256" key="5">
    <source>
        <dbReference type="ARBA" id="ARBA00023014"/>
    </source>
</evidence>
<sequence>MLNGVHILLSYTCLYQCDHCFLHCSPGSEGAFSLAQFTELLDQAAALKTVRKISIEGGEPFLFYPIMLRGIEYAHKLGFETEVISNGYWAQDSEDAKAWLKPLVEAGLSTLNVSDDELHHGEASPSPAKAALQAAQELGIAQQAFTIESPKTIETTKYERGRGAPIVGGGVRFRGRAVEKLTNGLPLTYWREFTECTDEDFGMPGRVHIDAYGHVQLCQGISIGNVWERPLAEVMSAYNPEDHPICGPLMQGGPTRLAQKYGLDHKKGFSEGYVDACHLCYQVRKALLDTFPIHLAPLQAYGA</sequence>
<name>A0A2Z6B162_9BACT</name>
<feature type="domain" description="Radical SAM core" evidence="6">
    <location>
        <begin position="9"/>
        <end position="140"/>
    </location>
</feature>
<gene>
    <name evidence="7" type="ORF">DFE_2515</name>
</gene>
<dbReference type="Proteomes" id="UP000269883">
    <property type="component" value="Chromosome"/>
</dbReference>
<evidence type="ECO:0000259" key="6">
    <source>
        <dbReference type="Pfam" id="PF04055"/>
    </source>
</evidence>
<dbReference type="GO" id="GO:0003824">
    <property type="term" value="F:catalytic activity"/>
    <property type="evidence" value="ECO:0007669"/>
    <property type="project" value="InterPro"/>
</dbReference>
<dbReference type="PANTHER" id="PTHR11228:SF7">
    <property type="entry name" value="PQQA PEPTIDE CYCLASE"/>
    <property type="match status" value="1"/>
</dbReference>
<comment type="cofactor">
    <cofactor evidence="1">
        <name>[4Fe-4S] cluster</name>
        <dbReference type="ChEBI" id="CHEBI:49883"/>
    </cofactor>
</comment>
<keyword evidence="4" id="KW-0408">Iron</keyword>
<dbReference type="CDD" id="cd01335">
    <property type="entry name" value="Radical_SAM"/>
    <property type="match status" value="1"/>
</dbReference>
<dbReference type="GO" id="GO:0051536">
    <property type="term" value="F:iron-sulfur cluster binding"/>
    <property type="evidence" value="ECO:0007669"/>
    <property type="project" value="UniProtKB-KW"/>
</dbReference>
<evidence type="ECO:0000313" key="8">
    <source>
        <dbReference type="Proteomes" id="UP000269883"/>
    </source>
</evidence>
<keyword evidence="5" id="KW-0411">Iron-sulfur</keyword>
<evidence type="ECO:0000256" key="4">
    <source>
        <dbReference type="ARBA" id="ARBA00023004"/>
    </source>
</evidence>
<dbReference type="InterPro" id="IPR013785">
    <property type="entry name" value="Aldolase_TIM"/>
</dbReference>
<dbReference type="InterPro" id="IPR058240">
    <property type="entry name" value="rSAM_sf"/>
</dbReference>
<evidence type="ECO:0000256" key="2">
    <source>
        <dbReference type="ARBA" id="ARBA00022691"/>
    </source>
</evidence>
<dbReference type="SUPFAM" id="SSF102114">
    <property type="entry name" value="Radical SAM enzymes"/>
    <property type="match status" value="1"/>
</dbReference>
<protein>
    <submittedName>
        <fullName evidence="7">Radical SAM domain protein</fullName>
    </submittedName>
</protein>
<evidence type="ECO:0000256" key="1">
    <source>
        <dbReference type="ARBA" id="ARBA00001966"/>
    </source>
</evidence>